<reference evidence="1" key="1">
    <citation type="journal article" date="2020" name="Fungal Divers.">
        <title>Resolving the Mortierellaceae phylogeny through synthesis of multi-gene phylogenetics and phylogenomics.</title>
        <authorList>
            <person name="Vandepol N."/>
            <person name="Liber J."/>
            <person name="Desiro A."/>
            <person name="Na H."/>
            <person name="Kennedy M."/>
            <person name="Barry K."/>
            <person name="Grigoriev I.V."/>
            <person name="Miller A.N."/>
            <person name="O'Donnell K."/>
            <person name="Stajich J.E."/>
            <person name="Bonito G."/>
        </authorList>
    </citation>
    <scope>NUCLEOTIDE SEQUENCE</scope>
    <source>
        <strain evidence="1">MES-2147</strain>
    </source>
</reference>
<gene>
    <name evidence="1" type="ORF">BGZ65_009669</name>
</gene>
<keyword evidence="2" id="KW-1185">Reference proteome</keyword>
<dbReference type="EMBL" id="JAAAHW010010871">
    <property type="protein sequence ID" value="KAF9922342.1"/>
    <property type="molecule type" value="Genomic_DNA"/>
</dbReference>
<evidence type="ECO:0000313" key="1">
    <source>
        <dbReference type="EMBL" id="KAF9922342.1"/>
    </source>
</evidence>
<dbReference type="AlphaFoldDB" id="A0A9P6IIA8"/>
<accession>A0A9P6IIA8</accession>
<comment type="caution">
    <text evidence="1">The sequence shown here is derived from an EMBL/GenBank/DDBJ whole genome shotgun (WGS) entry which is preliminary data.</text>
</comment>
<protein>
    <submittedName>
        <fullName evidence="1">Uncharacterized protein</fullName>
    </submittedName>
</protein>
<name>A0A9P6IIA8_9FUNG</name>
<dbReference type="Proteomes" id="UP000749646">
    <property type="component" value="Unassembled WGS sequence"/>
</dbReference>
<evidence type="ECO:0000313" key="2">
    <source>
        <dbReference type="Proteomes" id="UP000749646"/>
    </source>
</evidence>
<feature type="non-terminal residue" evidence="1">
    <location>
        <position position="270"/>
    </location>
</feature>
<proteinExistence type="predicted"/>
<dbReference type="OrthoDB" id="2445362at2759"/>
<sequence length="270" mass="29637">MIAQKANNRDLTIQVGSERITFQNVDTKKVMCPKCSQAIVRGKAKRHYISLHNDGQLTTLKKRARDDEDNDDKEDNEDDENIWRRLCGEVPSKEMESTIESSSAAAYKICGLGMILPPETSNLLQSILPSEYTVSKLDISKHHHKVKVGADVVATHESLTPDHLQAIEKGGCDGLERIVGAILTTGKHQLTILCVEAYSRDKVKDPHAESHSAFPSSVPTDGGSTQYPGKLIITHLNDMANNKKLVIGARNHNYLVTSALNHELALVGPG</sequence>
<organism evidence="1 2">
    <name type="scientific">Modicella reniformis</name>
    <dbReference type="NCBI Taxonomy" id="1440133"/>
    <lineage>
        <taxon>Eukaryota</taxon>
        <taxon>Fungi</taxon>
        <taxon>Fungi incertae sedis</taxon>
        <taxon>Mucoromycota</taxon>
        <taxon>Mortierellomycotina</taxon>
        <taxon>Mortierellomycetes</taxon>
        <taxon>Mortierellales</taxon>
        <taxon>Mortierellaceae</taxon>
        <taxon>Modicella</taxon>
    </lineage>
</organism>